<dbReference type="AlphaFoldDB" id="S4NSH8"/>
<dbReference type="EMBL" id="GAIX01012536">
    <property type="protein sequence ID" value="JAA80024.1"/>
    <property type="molecule type" value="Transcribed_RNA"/>
</dbReference>
<organism evidence="2">
    <name type="scientific">Pararge aegeria</name>
    <name type="common">speckled wood butterfly</name>
    <dbReference type="NCBI Taxonomy" id="116150"/>
    <lineage>
        <taxon>Eukaryota</taxon>
        <taxon>Metazoa</taxon>
        <taxon>Ecdysozoa</taxon>
        <taxon>Arthropoda</taxon>
        <taxon>Hexapoda</taxon>
        <taxon>Insecta</taxon>
        <taxon>Pterygota</taxon>
        <taxon>Neoptera</taxon>
        <taxon>Endopterygota</taxon>
        <taxon>Lepidoptera</taxon>
        <taxon>Glossata</taxon>
        <taxon>Ditrysia</taxon>
        <taxon>Papilionoidea</taxon>
        <taxon>Nymphalidae</taxon>
        <taxon>Satyrinae</taxon>
        <taxon>Satyrini</taxon>
        <taxon>Parargina</taxon>
        <taxon>Pararge</taxon>
    </lineage>
</organism>
<keyword evidence="1" id="KW-1133">Transmembrane helix</keyword>
<keyword evidence="1" id="KW-0472">Membrane</keyword>
<proteinExistence type="predicted"/>
<name>S4NSH8_9NEOP</name>
<evidence type="ECO:0000256" key="1">
    <source>
        <dbReference type="SAM" id="Phobius"/>
    </source>
</evidence>
<reference evidence="2" key="1">
    <citation type="journal article" date="2013" name="BMC Genomics">
        <title>Unscrambling butterfly oogenesis.</title>
        <authorList>
            <person name="Carter J.M."/>
            <person name="Baker S.C."/>
            <person name="Pink R."/>
            <person name="Carter D.R."/>
            <person name="Collins A."/>
            <person name="Tomlin J."/>
            <person name="Gibbs M."/>
            <person name="Breuker C.J."/>
        </authorList>
    </citation>
    <scope>NUCLEOTIDE SEQUENCE</scope>
    <source>
        <tissue evidence="2">Ovary</tissue>
    </source>
</reference>
<protein>
    <submittedName>
        <fullName evidence="2">Uncharacterized protein</fullName>
    </submittedName>
</protein>
<evidence type="ECO:0000313" key="2">
    <source>
        <dbReference type="EMBL" id="JAA80024.1"/>
    </source>
</evidence>
<reference evidence="2" key="2">
    <citation type="submission" date="2013-05" db="EMBL/GenBank/DDBJ databases">
        <authorList>
            <person name="Carter J.-M."/>
            <person name="Baker S.C."/>
            <person name="Pink R."/>
            <person name="Carter D.R.F."/>
            <person name="Collins A."/>
            <person name="Tomlin J."/>
            <person name="Gibbs M."/>
            <person name="Breuker C.J."/>
        </authorList>
    </citation>
    <scope>NUCLEOTIDE SEQUENCE</scope>
    <source>
        <tissue evidence="2">Ovary</tissue>
    </source>
</reference>
<accession>S4NSH8</accession>
<keyword evidence="1" id="KW-0812">Transmembrane</keyword>
<feature type="transmembrane region" description="Helical" evidence="1">
    <location>
        <begin position="18"/>
        <end position="35"/>
    </location>
</feature>
<sequence length="93" mass="10853">MRRTCDGAKVNVIEANPTLLAFFNYLLLAKILLFCKKTMNSTDNYNNYCDCCYAVVEQYKLVSRRYLAMFSAAWVSDCDFERKLTTLVYFKSI</sequence>